<protein>
    <submittedName>
        <fullName evidence="1">Uncharacterized protein</fullName>
    </submittedName>
</protein>
<dbReference type="EMBL" id="CP047423">
    <property type="protein sequence ID" value="QPD05126.1"/>
    <property type="molecule type" value="Genomic_DNA"/>
</dbReference>
<dbReference type="AlphaFoldDB" id="A0A7S8FG09"/>
<dbReference type="KEGG" id="nkf:Nkreftii_002900"/>
<gene>
    <name evidence="1" type="ORF">Nkreftii_002900</name>
</gene>
<dbReference type="Proteomes" id="UP000593737">
    <property type="component" value="Chromosome"/>
</dbReference>
<organism evidence="1 2">
    <name type="scientific">Candidatus Nitrospira kreftii</name>
    <dbReference type="NCBI Taxonomy" id="2652173"/>
    <lineage>
        <taxon>Bacteria</taxon>
        <taxon>Pseudomonadati</taxon>
        <taxon>Nitrospirota</taxon>
        <taxon>Nitrospiria</taxon>
        <taxon>Nitrospirales</taxon>
        <taxon>Nitrospiraceae</taxon>
        <taxon>Nitrospira</taxon>
    </lineage>
</organism>
<sequence>MPLAVFVAACWLSTAPLSRLQTPANDPPLFIRHAQFKAYVRSPETVGARKKASELLAPSSETLLPRTWRQL</sequence>
<proteinExistence type="predicted"/>
<evidence type="ECO:0000313" key="1">
    <source>
        <dbReference type="EMBL" id="QPD05126.1"/>
    </source>
</evidence>
<evidence type="ECO:0000313" key="2">
    <source>
        <dbReference type="Proteomes" id="UP000593737"/>
    </source>
</evidence>
<reference evidence="1 2" key="1">
    <citation type="journal article" date="2020" name="ISME J.">
        <title>Enrichment and physiological characterization of a novel comammox Nitrospira indicates ammonium inhibition of complete nitrification.</title>
        <authorList>
            <person name="Sakoula D."/>
            <person name="Koch H."/>
            <person name="Frank J."/>
            <person name="Jetten M.S.M."/>
            <person name="van Kessel M.A.H.J."/>
            <person name="Lucker S."/>
        </authorList>
    </citation>
    <scope>NUCLEOTIDE SEQUENCE [LARGE SCALE GENOMIC DNA]</scope>
    <source>
        <strain evidence="1">Comreactor17</strain>
    </source>
</reference>
<name>A0A7S8FG09_9BACT</name>
<accession>A0A7S8FG09</accession>